<dbReference type="WBParaSite" id="SCUD_0000493301-mRNA-1">
    <property type="protein sequence ID" value="SCUD_0000493301-mRNA-1"/>
    <property type="gene ID" value="SCUD_0000493301"/>
</dbReference>
<keyword evidence="1" id="KW-0812">Transmembrane</keyword>
<sequence>MVTIYFENTSSDLFDQLIILTNEIHSSIRDLNKHLSKLSSFEHEPFPLPNLWCTLFKTTDLLCIEMIYSRILILIFYYAYKSLLFIYDILSIYSVSRIKNTFKRNSSNNFMDTSNNNYLIILLNEFNYLQYILNQINPSNFYHSINQQSNEFLIQFTTIYLLNKYNSDQYSINLFNLLNSFIDCFNQSINFPLNIIKTIQSNVKSNDSIHDNDDDVIMSNNTLKNLIIMDSSSCVKTSITMNSLKTVQIFKYLFIVIELLVNIPVLTMKELENRYHKNLVS</sequence>
<reference evidence="2 3" key="2">
    <citation type="submission" date="2018-11" db="EMBL/GenBank/DDBJ databases">
        <authorList>
            <consortium name="Pathogen Informatics"/>
        </authorList>
    </citation>
    <scope>NUCLEOTIDE SEQUENCE [LARGE SCALE GENOMIC DNA]</scope>
    <source>
        <strain evidence="2">Dakar</strain>
        <strain evidence="3">Dakar, Senegal</strain>
    </source>
</reference>
<keyword evidence="3" id="KW-1185">Reference proteome</keyword>
<keyword evidence="1" id="KW-1133">Transmembrane helix</keyword>
<keyword evidence="1" id="KW-0472">Membrane</keyword>
<dbReference type="AlphaFoldDB" id="A0A183JQE5"/>
<reference evidence="4" key="1">
    <citation type="submission" date="2016-06" db="UniProtKB">
        <authorList>
            <consortium name="WormBaseParasite"/>
        </authorList>
    </citation>
    <scope>IDENTIFICATION</scope>
</reference>
<dbReference type="EMBL" id="UZAK01007180">
    <property type="protein sequence ID" value="VDO91649.1"/>
    <property type="molecule type" value="Genomic_DNA"/>
</dbReference>
<feature type="transmembrane region" description="Helical" evidence="1">
    <location>
        <begin position="71"/>
        <end position="95"/>
    </location>
</feature>
<protein>
    <submittedName>
        <fullName evidence="4">Transmembrane protein</fullName>
    </submittedName>
</protein>
<accession>A0A183JQE5</accession>
<feature type="transmembrane region" description="Helical" evidence="1">
    <location>
        <begin position="249"/>
        <end position="267"/>
    </location>
</feature>
<organism evidence="4">
    <name type="scientific">Schistosoma curassoni</name>
    <dbReference type="NCBI Taxonomy" id="6186"/>
    <lineage>
        <taxon>Eukaryota</taxon>
        <taxon>Metazoa</taxon>
        <taxon>Spiralia</taxon>
        <taxon>Lophotrochozoa</taxon>
        <taxon>Platyhelminthes</taxon>
        <taxon>Trematoda</taxon>
        <taxon>Digenea</taxon>
        <taxon>Strigeidida</taxon>
        <taxon>Schistosomatoidea</taxon>
        <taxon>Schistosomatidae</taxon>
        <taxon>Schistosoma</taxon>
    </lineage>
</organism>
<gene>
    <name evidence="2" type="ORF">SCUD_LOCUS4933</name>
</gene>
<evidence type="ECO:0000313" key="3">
    <source>
        <dbReference type="Proteomes" id="UP000279833"/>
    </source>
</evidence>
<evidence type="ECO:0000313" key="2">
    <source>
        <dbReference type="EMBL" id="VDO91649.1"/>
    </source>
</evidence>
<dbReference type="Proteomes" id="UP000279833">
    <property type="component" value="Unassembled WGS sequence"/>
</dbReference>
<evidence type="ECO:0000313" key="4">
    <source>
        <dbReference type="WBParaSite" id="SCUD_0000493301-mRNA-1"/>
    </source>
</evidence>
<evidence type="ECO:0000256" key="1">
    <source>
        <dbReference type="SAM" id="Phobius"/>
    </source>
</evidence>
<name>A0A183JQE5_9TREM</name>
<proteinExistence type="predicted"/>